<dbReference type="EMBL" id="JBHSYQ010000003">
    <property type="protein sequence ID" value="MFC6997025.1"/>
    <property type="molecule type" value="Genomic_DNA"/>
</dbReference>
<evidence type="ECO:0000256" key="1">
    <source>
        <dbReference type="ARBA" id="ARBA00004141"/>
    </source>
</evidence>
<evidence type="ECO:0000259" key="10">
    <source>
        <dbReference type="PROSITE" id="PS51371"/>
    </source>
</evidence>
<evidence type="ECO:0000256" key="7">
    <source>
        <dbReference type="PROSITE-ProRule" id="PRU00703"/>
    </source>
</evidence>
<feature type="transmembrane region" description="Helical" evidence="9">
    <location>
        <begin position="88"/>
        <end position="107"/>
    </location>
</feature>
<name>A0ABW2DH75_9BACT</name>
<feature type="transmembrane region" description="Helical" evidence="9">
    <location>
        <begin position="57"/>
        <end position="76"/>
    </location>
</feature>
<evidence type="ECO:0000256" key="3">
    <source>
        <dbReference type="ARBA" id="ARBA00022737"/>
    </source>
</evidence>
<comment type="caution">
    <text evidence="12">The sequence shown here is derived from an EMBL/GenBank/DDBJ whole genome shotgun (WGS) entry which is preliminary data.</text>
</comment>
<dbReference type="Proteomes" id="UP001596405">
    <property type="component" value="Unassembled WGS sequence"/>
</dbReference>
<accession>A0ABW2DH75</accession>
<dbReference type="InterPro" id="IPR002550">
    <property type="entry name" value="CNNM"/>
</dbReference>
<evidence type="ECO:0000256" key="4">
    <source>
        <dbReference type="ARBA" id="ARBA00022989"/>
    </source>
</evidence>
<keyword evidence="5 7" id="KW-0129">CBS domain</keyword>
<dbReference type="Pfam" id="PF00571">
    <property type="entry name" value="CBS"/>
    <property type="match status" value="1"/>
</dbReference>
<dbReference type="PANTHER" id="PTHR22777:SF4">
    <property type="entry name" value="UPF0053 PROTEIN SLL1254"/>
    <property type="match status" value="1"/>
</dbReference>
<keyword evidence="4 8" id="KW-1133">Transmembrane helix</keyword>
<comment type="subcellular location">
    <subcellularLocation>
        <location evidence="1">Membrane</location>
        <topology evidence="1">Multi-pass membrane protein</topology>
    </subcellularLocation>
</comment>
<dbReference type="PANTHER" id="PTHR22777">
    <property type="entry name" value="HEMOLYSIN-RELATED"/>
    <property type="match status" value="1"/>
</dbReference>
<gene>
    <name evidence="12" type="ORF">ACFQHR_05275</name>
</gene>
<reference evidence="13" key="1">
    <citation type="journal article" date="2019" name="Int. J. Syst. Evol. Microbiol.">
        <title>The Global Catalogue of Microorganisms (GCM) 10K type strain sequencing project: providing services to taxonomists for standard genome sequencing and annotation.</title>
        <authorList>
            <consortium name="The Broad Institute Genomics Platform"/>
            <consortium name="The Broad Institute Genome Sequencing Center for Infectious Disease"/>
            <person name="Wu L."/>
            <person name="Ma J."/>
        </authorList>
    </citation>
    <scope>NUCLEOTIDE SEQUENCE [LARGE SCALE GENOMIC DNA]</scope>
    <source>
        <strain evidence="13">CGMCC 4.7393</strain>
    </source>
</reference>
<evidence type="ECO:0000259" key="11">
    <source>
        <dbReference type="PROSITE" id="PS51846"/>
    </source>
</evidence>
<evidence type="ECO:0000256" key="5">
    <source>
        <dbReference type="ARBA" id="ARBA00023122"/>
    </source>
</evidence>
<keyword evidence="13" id="KW-1185">Reference proteome</keyword>
<protein>
    <submittedName>
        <fullName evidence="12">CNNM domain-containing protein</fullName>
    </submittedName>
</protein>
<keyword evidence="3" id="KW-0677">Repeat</keyword>
<dbReference type="Pfam" id="PF01595">
    <property type="entry name" value="CNNM"/>
    <property type="match status" value="1"/>
</dbReference>
<feature type="domain" description="CNNM transmembrane" evidence="11">
    <location>
        <begin position="1"/>
        <end position="180"/>
    </location>
</feature>
<dbReference type="SUPFAM" id="SSF54631">
    <property type="entry name" value="CBS-domain pair"/>
    <property type="match status" value="1"/>
</dbReference>
<dbReference type="RefSeq" id="WP_066623128.1">
    <property type="nucleotide sequence ID" value="NZ_JBHSYQ010000003.1"/>
</dbReference>
<evidence type="ECO:0000256" key="9">
    <source>
        <dbReference type="SAM" id="Phobius"/>
    </source>
</evidence>
<feature type="domain" description="CBS" evidence="10">
    <location>
        <begin position="264"/>
        <end position="322"/>
    </location>
</feature>
<evidence type="ECO:0000313" key="13">
    <source>
        <dbReference type="Proteomes" id="UP001596405"/>
    </source>
</evidence>
<keyword evidence="6 8" id="KW-0472">Membrane</keyword>
<evidence type="ECO:0000256" key="8">
    <source>
        <dbReference type="PROSITE-ProRule" id="PRU01193"/>
    </source>
</evidence>
<dbReference type="InterPro" id="IPR000644">
    <property type="entry name" value="CBS_dom"/>
</dbReference>
<dbReference type="InterPro" id="IPR044751">
    <property type="entry name" value="Ion_transp-like_CBS"/>
</dbReference>
<organism evidence="12 13">
    <name type="scientific">Rufibacter roseus</name>
    <dbReference type="NCBI Taxonomy" id="1567108"/>
    <lineage>
        <taxon>Bacteria</taxon>
        <taxon>Pseudomonadati</taxon>
        <taxon>Bacteroidota</taxon>
        <taxon>Cytophagia</taxon>
        <taxon>Cytophagales</taxon>
        <taxon>Hymenobacteraceae</taxon>
        <taxon>Rufibacter</taxon>
    </lineage>
</organism>
<proteinExistence type="predicted"/>
<dbReference type="InterPro" id="IPR046342">
    <property type="entry name" value="CBS_dom_sf"/>
</dbReference>
<dbReference type="PROSITE" id="PS51846">
    <property type="entry name" value="CNNM"/>
    <property type="match status" value="1"/>
</dbReference>
<keyword evidence="2 8" id="KW-0812">Transmembrane</keyword>
<sequence>MGLLLLYLAIALFFSFLCSLLEASLLSITPSHASIIGKKNPALGQDIQKFKDNIDRPLAAILTLNTFAHTIGAAGVGAQAQLIWGEEALTIVSVILTIIILILTEIIPKTLGANYWQSLTPFTVRTLKILIYSPLYPVILFSQFITKRLKQEKSKSVLSRADFTAMAELGTQEGVLHQDESRVISNVLRFNKILAHHIMTPRTVIRTAPQNQTVAEFYNHSPNLRFSRIPVFAENIDHITGYVLKDLVLQTLIEQKGELLLGEIKRPIQPVTMTMPVPELFTRLMDTKEHIALVVDEYGGTAGLVTMEDIIETLLGLEITDEYDEVEDLQHWAKEKWKKRAKRLGIIDDKPAGTDEAPEPAQA</sequence>
<feature type="transmembrane region" description="Helical" evidence="9">
    <location>
        <begin position="127"/>
        <end position="146"/>
    </location>
</feature>
<dbReference type="PROSITE" id="PS51371">
    <property type="entry name" value="CBS"/>
    <property type="match status" value="1"/>
</dbReference>
<dbReference type="CDD" id="cd04590">
    <property type="entry name" value="CBS_pair_CorC_HlyC_assoc"/>
    <property type="match status" value="1"/>
</dbReference>
<dbReference type="Gene3D" id="3.10.580.10">
    <property type="entry name" value="CBS-domain"/>
    <property type="match status" value="1"/>
</dbReference>
<evidence type="ECO:0000256" key="6">
    <source>
        <dbReference type="ARBA" id="ARBA00023136"/>
    </source>
</evidence>
<evidence type="ECO:0000256" key="2">
    <source>
        <dbReference type="ARBA" id="ARBA00022692"/>
    </source>
</evidence>
<evidence type="ECO:0000313" key="12">
    <source>
        <dbReference type="EMBL" id="MFC6997025.1"/>
    </source>
</evidence>